<organism evidence="3 4">
    <name type="scientific">Dictyostelium purpureum</name>
    <name type="common">Slime mold</name>
    <dbReference type="NCBI Taxonomy" id="5786"/>
    <lineage>
        <taxon>Eukaryota</taxon>
        <taxon>Amoebozoa</taxon>
        <taxon>Evosea</taxon>
        <taxon>Eumycetozoa</taxon>
        <taxon>Dictyostelia</taxon>
        <taxon>Dictyosteliales</taxon>
        <taxon>Dictyosteliaceae</taxon>
        <taxon>Dictyostelium</taxon>
    </lineage>
</organism>
<evidence type="ECO:0000313" key="4">
    <source>
        <dbReference type="Proteomes" id="UP000001064"/>
    </source>
</evidence>
<reference evidence="4" key="1">
    <citation type="journal article" date="2011" name="Genome Biol.">
        <title>Comparative genomics of the social amoebae Dictyostelium discoideum and Dictyostelium purpureum.</title>
        <authorList>
            <consortium name="US DOE Joint Genome Institute (JGI-PGF)"/>
            <person name="Sucgang R."/>
            <person name="Kuo A."/>
            <person name="Tian X."/>
            <person name="Salerno W."/>
            <person name="Parikh A."/>
            <person name="Feasley C.L."/>
            <person name="Dalin E."/>
            <person name="Tu H."/>
            <person name="Huang E."/>
            <person name="Barry K."/>
            <person name="Lindquist E."/>
            <person name="Shapiro H."/>
            <person name="Bruce D."/>
            <person name="Schmutz J."/>
            <person name="Salamov A."/>
            <person name="Fey P."/>
            <person name="Gaudet P."/>
            <person name="Anjard C."/>
            <person name="Babu M.M."/>
            <person name="Basu S."/>
            <person name="Bushmanova Y."/>
            <person name="van der Wel H."/>
            <person name="Katoh-Kurasawa M."/>
            <person name="Dinh C."/>
            <person name="Coutinho P.M."/>
            <person name="Saito T."/>
            <person name="Elias M."/>
            <person name="Schaap P."/>
            <person name="Kay R.R."/>
            <person name="Henrissat B."/>
            <person name="Eichinger L."/>
            <person name="Rivero F."/>
            <person name="Putnam N.H."/>
            <person name="West C.M."/>
            <person name="Loomis W.F."/>
            <person name="Chisholm R.L."/>
            <person name="Shaulsky G."/>
            <person name="Strassmann J.E."/>
            <person name="Queller D.C."/>
            <person name="Kuspa A."/>
            <person name="Grigoriev I.V."/>
        </authorList>
    </citation>
    <scope>NUCLEOTIDE SEQUENCE [LARGE SCALE GENOMIC DNA]</scope>
    <source>
        <strain evidence="4">QSDP1</strain>
    </source>
</reference>
<keyword evidence="2" id="KW-1133">Transmembrane helix</keyword>
<dbReference type="GeneID" id="10510965"/>
<evidence type="ECO:0000256" key="1">
    <source>
        <dbReference type="SAM" id="MobiDB-lite"/>
    </source>
</evidence>
<name>F1A0T0_DICPU</name>
<keyword evidence="4" id="KW-1185">Reference proteome</keyword>
<feature type="transmembrane region" description="Helical" evidence="2">
    <location>
        <begin position="152"/>
        <end position="173"/>
    </location>
</feature>
<feature type="transmembrane region" description="Helical" evidence="2">
    <location>
        <begin position="12"/>
        <end position="32"/>
    </location>
</feature>
<feature type="transmembrane region" description="Helical" evidence="2">
    <location>
        <begin position="235"/>
        <end position="253"/>
    </location>
</feature>
<accession>F1A0T0</accession>
<protein>
    <submittedName>
        <fullName evidence="3">Uncharacterized protein</fullName>
    </submittedName>
</protein>
<sequence length="333" mass="38730">MNKNKIKLKINILPKLILSVVLLGLLATFITIEPVKVLELTTKTYKSKYLKNYGEIKESRKYQTNRYEFSFEYVDILDLSHQNENGTININRIHYEENSSLYSFFNRFSIYYKIYLTFIVMLFISVLVSFFFPYSNNIFKDSITRRFRKIVLFTSFFLFYIPLFVTMILLLSLDFKNAVLQDSKENTKLNKICFNKDGEPFGFCKSLGLSDYRNHLTLDQLNQETIINNSTMNGWAMFITFGFLIYIVFYNTIKGHKFKKNKENEPPSLNEMIDLQISKNSLGEPSSSKKSFENQSLDSLENTSSSTQSMSPLNNSNSSSINNSNSKITTNKD</sequence>
<feature type="region of interest" description="Disordered" evidence="1">
    <location>
        <begin position="280"/>
        <end position="333"/>
    </location>
</feature>
<dbReference type="VEuPathDB" id="AmoebaDB:DICPUDRAFT_83841"/>
<keyword evidence="2" id="KW-0812">Transmembrane</keyword>
<feature type="compositionally biased region" description="Low complexity" evidence="1">
    <location>
        <begin position="314"/>
        <end position="333"/>
    </location>
</feature>
<feature type="transmembrane region" description="Helical" evidence="2">
    <location>
        <begin position="110"/>
        <end position="132"/>
    </location>
</feature>
<proteinExistence type="predicted"/>
<dbReference type="Proteomes" id="UP000001064">
    <property type="component" value="Unassembled WGS sequence"/>
</dbReference>
<dbReference type="EMBL" id="GL871348">
    <property type="protein sequence ID" value="EGC30204.1"/>
    <property type="molecule type" value="Genomic_DNA"/>
</dbReference>
<dbReference type="FunCoup" id="F1A0T0">
    <property type="interactions" value="937"/>
</dbReference>
<dbReference type="RefSeq" id="XP_003293267.1">
    <property type="nucleotide sequence ID" value="XM_003293219.1"/>
</dbReference>
<keyword evidence="2" id="KW-0472">Membrane</keyword>
<dbReference type="AlphaFoldDB" id="F1A0T0"/>
<gene>
    <name evidence="3" type="ORF">DICPUDRAFT_83841</name>
</gene>
<evidence type="ECO:0000256" key="2">
    <source>
        <dbReference type="SAM" id="Phobius"/>
    </source>
</evidence>
<feature type="compositionally biased region" description="Polar residues" evidence="1">
    <location>
        <begin position="280"/>
        <end position="313"/>
    </location>
</feature>
<dbReference type="eggNOG" id="ENOG502RICP">
    <property type="taxonomic scope" value="Eukaryota"/>
</dbReference>
<dbReference type="KEGG" id="dpp:DICPUDRAFT_83841"/>
<evidence type="ECO:0000313" key="3">
    <source>
        <dbReference type="EMBL" id="EGC30204.1"/>
    </source>
</evidence>
<dbReference type="InParanoid" id="F1A0T0"/>